<dbReference type="PANTHER" id="PTHR43591">
    <property type="entry name" value="METHYLTRANSFERASE"/>
    <property type="match status" value="1"/>
</dbReference>
<dbReference type="RefSeq" id="WP_305024672.1">
    <property type="nucleotide sequence ID" value="NZ_JAUQTB010000007.1"/>
</dbReference>
<dbReference type="EC" id="2.1.1.-" evidence="2"/>
<dbReference type="Proteomes" id="UP001240171">
    <property type="component" value="Unassembled WGS sequence"/>
</dbReference>
<dbReference type="GO" id="GO:0008168">
    <property type="term" value="F:methyltransferase activity"/>
    <property type="evidence" value="ECO:0007669"/>
    <property type="project" value="UniProtKB-KW"/>
</dbReference>
<gene>
    <name evidence="2" type="ORF">Q5741_13705</name>
</gene>
<keyword evidence="2" id="KW-0808">Transferase</keyword>
<evidence type="ECO:0000313" key="2">
    <source>
        <dbReference type="EMBL" id="MDO7907462.1"/>
    </source>
</evidence>
<protein>
    <submittedName>
        <fullName evidence="2">Class I SAM-dependent methyltransferase</fullName>
        <ecNumber evidence="2">2.1.1.-</ecNumber>
    </submittedName>
</protein>
<dbReference type="EMBL" id="JAUQTB010000007">
    <property type="protein sequence ID" value="MDO7907462.1"/>
    <property type="molecule type" value="Genomic_DNA"/>
</dbReference>
<dbReference type="InterPro" id="IPR013217">
    <property type="entry name" value="Methyltransf_12"/>
</dbReference>
<sequence>MLQSLSAIALYRQVSEESVSAEELPWLRLLVSAEERIVNLERITSLNDLADANPVLDYVERTLQVLDELSVSFWMKDLLEEVLTWAETAKGGTMRQRLRWQQEGINLFVHNIGSAQLYERYLAQTAYPRSEIIRTLIETHGLIGQYIRGEIPFEENLPLRELVRQQWLTEEELYQTLLALNECVIAGVDRQLWNQVYPEVQLNCRRVAADDRPEDWSLQERLRRLRSGSIARGERFDHEYAVLELQADLEQLLKPLQHRTMWYVESALQDFSLNEMVKIFALALLPSQKPELEGDEPLRHISFEPLMNTMYYDYHGEKKINVYKKRMIEKFLDDLEWEQLGDGKARQNPHLKFQVERKPELPDTLFVDFAFSAAASKLIDFCVEAEKSPLYEKAVLMLFDLFGLRRDAYDRFHNEETYLADMNRSADYKKVILNYIVGQQVLDIGPGGGVLLDLIEEERPELKPVGIDISTNVIEALERKKELEGHQWEVMKGDALQLEEYVKTGSIDTVIFSSILHELYSYIEQDGSRFNLKTVADALRSAYQVLSPGGRIIIRDGIMTEPVEQMRRIRFLEEDGMEWFHRYSEDFKGRAIRYKQLNDTEVLMPVNDAMEFLYTYTWGEEAYVHEVQEQFGYVTPSQYTDLIHDTLGNEAFIRVFDHYLQEGYAEALSERIIFMEEDGREVHLPDSTCLIVIEKPAG</sequence>
<name>A0ABT9CDZ8_9BACL</name>
<dbReference type="InterPro" id="IPR029063">
    <property type="entry name" value="SAM-dependent_MTases_sf"/>
</dbReference>
<keyword evidence="2" id="KW-0489">Methyltransferase</keyword>
<evidence type="ECO:0000313" key="3">
    <source>
        <dbReference type="Proteomes" id="UP001240171"/>
    </source>
</evidence>
<comment type="caution">
    <text evidence="2">The sequence shown here is derived from an EMBL/GenBank/DDBJ whole genome shotgun (WGS) entry which is preliminary data.</text>
</comment>
<dbReference type="Gene3D" id="3.40.50.150">
    <property type="entry name" value="Vaccinia Virus protein VP39"/>
    <property type="match status" value="1"/>
</dbReference>
<accession>A0ABT9CDZ8</accession>
<dbReference type="PANTHER" id="PTHR43591:SF24">
    <property type="entry name" value="2-METHOXY-6-POLYPRENYL-1,4-BENZOQUINOL METHYLASE, MITOCHONDRIAL"/>
    <property type="match status" value="1"/>
</dbReference>
<feature type="domain" description="Methyltransferase type 12" evidence="1">
    <location>
        <begin position="442"/>
        <end position="552"/>
    </location>
</feature>
<dbReference type="SUPFAM" id="SSF53335">
    <property type="entry name" value="S-adenosyl-L-methionine-dependent methyltransferases"/>
    <property type="match status" value="1"/>
</dbReference>
<dbReference type="CDD" id="cd02440">
    <property type="entry name" value="AdoMet_MTases"/>
    <property type="match status" value="1"/>
</dbReference>
<proteinExistence type="predicted"/>
<dbReference type="GO" id="GO:0032259">
    <property type="term" value="P:methylation"/>
    <property type="evidence" value="ECO:0007669"/>
    <property type="project" value="UniProtKB-KW"/>
</dbReference>
<dbReference type="Pfam" id="PF08242">
    <property type="entry name" value="Methyltransf_12"/>
    <property type="match status" value="1"/>
</dbReference>
<organism evidence="2 3">
    <name type="scientific">Paenibacillus lacisoli</name>
    <dbReference type="NCBI Taxonomy" id="3064525"/>
    <lineage>
        <taxon>Bacteria</taxon>
        <taxon>Bacillati</taxon>
        <taxon>Bacillota</taxon>
        <taxon>Bacilli</taxon>
        <taxon>Bacillales</taxon>
        <taxon>Paenibacillaceae</taxon>
        <taxon>Paenibacillus</taxon>
    </lineage>
</organism>
<keyword evidence="3" id="KW-1185">Reference proteome</keyword>
<evidence type="ECO:0000259" key="1">
    <source>
        <dbReference type="Pfam" id="PF08242"/>
    </source>
</evidence>
<reference evidence="2 3" key="1">
    <citation type="submission" date="2023-07" db="EMBL/GenBank/DDBJ databases">
        <title>Paenibacillus sp. JX-17 nov. isolated from soil.</title>
        <authorList>
            <person name="Wan Y."/>
            <person name="Liu B."/>
        </authorList>
    </citation>
    <scope>NUCLEOTIDE SEQUENCE [LARGE SCALE GENOMIC DNA]</scope>
    <source>
        <strain evidence="2 3">JX-17</strain>
    </source>
</reference>
<dbReference type="NCBIfam" id="NF005379">
    <property type="entry name" value="PRK06922.1"/>
    <property type="match status" value="1"/>
</dbReference>